<feature type="transmembrane region" description="Helical" evidence="1">
    <location>
        <begin position="40"/>
        <end position="57"/>
    </location>
</feature>
<feature type="transmembrane region" description="Helical" evidence="1">
    <location>
        <begin position="6"/>
        <end position="24"/>
    </location>
</feature>
<keyword evidence="3" id="KW-1185">Reference proteome</keyword>
<keyword evidence="1" id="KW-0812">Transmembrane</keyword>
<dbReference type="OrthoDB" id="1698854at2"/>
<protein>
    <submittedName>
        <fullName evidence="2">DUF1294 domain-containing protein</fullName>
    </submittedName>
</protein>
<gene>
    <name evidence="2" type="ORF">D8M04_01110</name>
</gene>
<dbReference type="PIRSF" id="PIRSF002599">
    <property type="entry name" value="Cold_shock_A"/>
    <property type="match status" value="1"/>
</dbReference>
<organism evidence="2 3">
    <name type="scientific">Oceanobacillus piezotolerans</name>
    <dbReference type="NCBI Taxonomy" id="2448030"/>
    <lineage>
        <taxon>Bacteria</taxon>
        <taxon>Bacillati</taxon>
        <taxon>Bacillota</taxon>
        <taxon>Bacilli</taxon>
        <taxon>Bacillales</taxon>
        <taxon>Bacillaceae</taxon>
        <taxon>Oceanobacillus</taxon>
    </lineage>
</organism>
<dbReference type="AlphaFoldDB" id="A0A498DFD0"/>
<sequence length="92" mass="10550">MEDVTMLLPYIITVNIIGFIMMRIDKQKAIKGKFRIPERTFWLLAILGGAIGIYMGMKAFRHKTKHTSFIIGVPVLIVINLVLFAYITFFLS</sequence>
<dbReference type="Pfam" id="PF06961">
    <property type="entry name" value="DUF1294"/>
    <property type="match status" value="1"/>
</dbReference>
<dbReference type="GO" id="GO:0003676">
    <property type="term" value="F:nucleic acid binding"/>
    <property type="evidence" value="ECO:0007669"/>
    <property type="project" value="InterPro"/>
</dbReference>
<evidence type="ECO:0000313" key="2">
    <source>
        <dbReference type="EMBL" id="RLL47908.1"/>
    </source>
</evidence>
<feature type="transmembrane region" description="Helical" evidence="1">
    <location>
        <begin position="69"/>
        <end position="91"/>
    </location>
</feature>
<evidence type="ECO:0000256" key="1">
    <source>
        <dbReference type="SAM" id="Phobius"/>
    </source>
</evidence>
<dbReference type="RefSeq" id="WP_121520560.1">
    <property type="nucleotide sequence ID" value="NZ_RCHR01000001.1"/>
</dbReference>
<comment type="caution">
    <text evidence="2">The sequence shown here is derived from an EMBL/GenBank/DDBJ whole genome shotgun (WGS) entry which is preliminary data.</text>
</comment>
<proteinExistence type="predicted"/>
<dbReference type="EMBL" id="RCHR01000001">
    <property type="protein sequence ID" value="RLL47908.1"/>
    <property type="molecule type" value="Genomic_DNA"/>
</dbReference>
<keyword evidence="1" id="KW-0472">Membrane</keyword>
<name>A0A498DFD0_9BACI</name>
<evidence type="ECO:0000313" key="3">
    <source>
        <dbReference type="Proteomes" id="UP000270219"/>
    </source>
</evidence>
<dbReference type="InterPro" id="IPR010718">
    <property type="entry name" value="DUF1294"/>
</dbReference>
<accession>A0A498DFD0</accession>
<dbReference type="Proteomes" id="UP000270219">
    <property type="component" value="Unassembled WGS sequence"/>
</dbReference>
<dbReference type="InterPro" id="IPR012156">
    <property type="entry name" value="Cold_shock_CspA"/>
</dbReference>
<reference evidence="2 3" key="1">
    <citation type="submission" date="2018-10" db="EMBL/GenBank/DDBJ databases">
        <title>Oceanobacillus sp. YLB-02 draft genome.</title>
        <authorList>
            <person name="Yu L."/>
        </authorList>
    </citation>
    <scope>NUCLEOTIDE SEQUENCE [LARGE SCALE GENOMIC DNA]</scope>
    <source>
        <strain evidence="2 3">YLB-02</strain>
    </source>
</reference>
<keyword evidence="1" id="KW-1133">Transmembrane helix</keyword>